<dbReference type="PANTHER" id="PTHR31302">
    <property type="entry name" value="TRANSMEMBRANE PROTEIN WITH METALLOPHOSPHOESTERASE DOMAIN-RELATED"/>
    <property type="match status" value="1"/>
</dbReference>
<evidence type="ECO:0000259" key="2">
    <source>
        <dbReference type="Pfam" id="PF00149"/>
    </source>
</evidence>
<dbReference type="InterPro" id="IPR051158">
    <property type="entry name" value="Metallophosphoesterase_sf"/>
</dbReference>
<reference evidence="3" key="2">
    <citation type="submission" date="2021-04" db="EMBL/GenBank/DDBJ databases">
        <authorList>
            <person name="Gilroy R."/>
        </authorList>
    </citation>
    <scope>NUCLEOTIDE SEQUENCE</scope>
    <source>
        <strain evidence="3">5032</strain>
    </source>
</reference>
<feature type="transmembrane region" description="Helical" evidence="1">
    <location>
        <begin position="110"/>
        <end position="130"/>
    </location>
</feature>
<keyword evidence="1" id="KW-0812">Transmembrane</keyword>
<dbReference type="GO" id="GO:0016787">
    <property type="term" value="F:hydrolase activity"/>
    <property type="evidence" value="ECO:0007669"/>
    <property type="project" value="InterPro"/>
</dbReference>
<keyword evidence="1" id="KW-0472">Membrane</keyword>
<feature type="domain" description="Calcineurin-like phosphoesterase" evidence="2">
    <location>
        <begin position="152"/>
        <end position="337"/>
    </location>
</feature>
<dbReference type="PANTHER" id="PTHR31302:SF0">
    <property type="entry name" value="TRANSMEMBRANE PROTEIN WITH METALLOPHOSPHOESTERASE DOMAIN"/>
    <property type="match status" value="1"/>
</dbReference>
<reference evidence="3" key="1">
    <citation type="journal article" date="2021" name="PeerJ">
        <title>Extensive microbial diversity within the chicken gut microbiome revealed by metagenomics and culture.</title>
        <authorList>
            <person name="Gilroy R."/>
            <person name="Ravi A."/>
            <person name="Getino M."/>
            <person name="Pursley I."/>
            <person name="Horton D.L."/>
            <person name="Alikhan N.F."/>
            <person name="Baker D."/>
            <person name="Gharbi K."/>
            <person name="Hall N."/>
            <person name="Watson M."/>
            <person name="Adriaenssens E.M."/>
            <person name="Foster-Nyarko E."/>
            <person name="Jarju S."/>
            <person name="Secka A."/>
            <person name="Antonio M."/>
            <person name="Oren A."/>
            <person name="Chaudhuri R.R."/>
            <person name="La Ragione R."/>
            <person name="Hildebrand F."/>
            <person name="Pallen M.J."/>
        </authorList>
    </citation>
    <scope>NUCLEOTIDE SEQUENCE</scope>
    <source>
        <strain evidence="3">5032</strain>
    </source>
</reference>
<dbReference type="Pfam" id="PF00149">
    <property type="entry name" value="Metallophos"/>
    <property type="match status" value="1"/>
</dbReference>
<protein>
    <submittedName>
        <fullName evidence="3">Metallophosphoesterase</fullName>
    </submittedName>
</protein>
<dbReference type="InterPro" id="IPR004843">
    <property type="entry name" value="Calcineurin-like_PHP"/>
</dbReference>
<feature type="transmembrane region" description="Helical" evidence="1">
    <location>
        <begin position="70"/>
        <end position="90"/>
    </location>
</feature>
<evidence type="ECO:0000256" key="1">
    <source>
        <dbReference type="SAM" id="Phobius"/>
    </source>
</evidence>
<sequence length="401" mass="43370">MLTAFSLFLTLYVLLRVLWRAPLSLSLRLLLAVLTAAGACKLLLFRFFFGSYSPEIPRWFQIGTGIPLGIVLLFAALSLARDGLLILGWLAERCGLGRVWSCLRRHDARLSLGLAVLAVLLAATAVPAALRVPAVREMELSVRHLPPELDGLRLAHLSDLHISRTFSRTWAEELVRRVNAARPDVVFLTGDIMDGSPALRSDDVGPLADLRAPLGVFACPGNHEYYSDYPAWRPVLRHMGIRTLDNECVVATRAARELALCGVTDPAAARFGLPGPNPEGLLQHGSDTRALIAPGGAETRPDGRKERPPVILLSHRPALFDAVRGKVMLQLSGHTHGGSILGVDRLVAAFNGGYVRGLYGDEDSRLVVSSGCGLWGGFPYRLGVPGEILLLVLRRAGEAAS</sequence>
<gene>
    <name evidence="3" type="ORF">H9784_06315</name>
</gene>
<organism evidence="3 4">
    <name type="scientific">Candidatus Desulfovibrio intestinavium</name>
    <dbReference type="NCBI Taxonomy" id="2838534"/>
    <lineage>
        <taxon>Bacteria</taxon>
        <taxon>Pseudomonadati</taxon>
        <taxon>Thermodesulfobacteriota</taxon>
        <taxon>Desulfovibrionia</taxon>
        <taxon>Desulfovibrionales</taxon>
        <taxon>Desulfovibrionaceae</taxon>
        <taxon>Desulfovibrio</taxon>
    </lineage>
</organism>
<feature type="transmembrane region" description="Helical" evidence="1">
    <location>
        <begin position="30"/>
        <end position="49"/>
    </location>
</feature>
<dbReference type="CDD" id="cd07385">
    <property type="entry name" value="MPP_YkuE_C"/>
    <property type="match status" value="1"/>
</dbReference>
<evidence type="ECO:0000313" key="4">
    <source>
        <dbReference type="Proteomes" id="UP000823821"/>
    </source>
</evidence>
<dbReference type="EMBL" id="DWZD01000040">
    <property type="protein sequence ID" value="HJA79164.1"/>
    <property type="molecule type" value="Genomic_DNA"/>
</dbReference>
<name>A0A9D2HNR8_9BACT</name>
<dbReference type="SUPFAM" id="SSF56300">
    <property type="entry name" value="Metallo-dependent phosphatases"/>
    <property type="match status" value="1"/>
</dbReference>
<dbReference type="Proteomes" id="UP000823821">
    <property type="component" value="Unassembled WGS sequence"/>
</dbReference>
<dbReference type="AlphaFoldDB" id="A0A9D2HNR8"/>
<keyword evidence="1" id="KW-1133">Transmembrane helix</keyword>
<dbReference type="InterPro" id="IPR029052">
    <property type="entry name" value="Metallo-depent_PP-like"/>
</dbReference>
<evidence type="ECO:0000313" key="3">
    <source>
        <dbReference type="EMBL" id="HJA79164.1"/>
    </source>
</evidence>
<proteinExistence type="predicted"/>
<comment type="caution">
    <text evidence="3">The sequence shown here is derived from an EMBL/GenBank/DDBJ whole genome shotgun (WGS) entry which is preliminary data.</text>
</comment>
<dbReference type="Gene3D" id="3.60.21.10">
    <property type="match status" value="1"/>
</dbReference>
<accession>A0A9D2HNR8</accession>